<evidence type="ECO:0000313" key="2">
    <source>
        <dbReference type="EMBL" id="KAG0446409.1"/>
    </source>
</evidence>
<evidence type="ECO:0000256" key="1">
    <source>
        <dbReference type="SAM" id="MobiDB-lite"/>
    </source>
</evidence>
<evidence type="ECO:0000313" key="3">
    <source>
        <dbReference type="EMBL" id="KAG0446418.1"/>
    </source>
</evidence>
<gene>
    <name evidence="3" type="ORF">HPP92_028835</name>
    <name evidence="2" type="ORF">HPP92_028846</name>
</gene>
<organism evidence="3 4">
    <name type="scientific">Vanilla planifolia</name>
    <name type="common">Vanilla</name>
    <dbReference type="NCBI Taxonomy" id="51239"/>
    <lineage>
        <taxon>Eukaryota</taxon>
        <taxon>Viridiplantae</taxon>
        <taxon>Streptophyta</taxon>
        <taxon>Embryophyta</taxon>
        <taxon>Tracheophyta</taxon>
        <taxon>Spermatophyta</taxon>
        <taxon>Magnoliopsida</taxon>
        <taxon>Liliopsida</taxon>
        <taxon>Asparagales</taxon>
        <taxon>Orchidaceae</taxon>
        <taxon>Vanilloideae</taxon>
        <taxon>Vanilleae</taxon>
        <taxon>Vanilla</taxon>
    </lineage>
</organism>
<name>A0A835P7N3_VANPL</name>
<keyword evidence="4" id="KW-1185">Reference proteome</keyword>
<evidence type="ECO:0000313" key="4">
    <source>
        <dbReference type="Proteomes" id="UP000636800"/>
    </source>
</evidence>
<protein>
    <submittedName>
        <fullName evidence="3">Uncharacterized protein</fullName>
    </submittedName>
</protein>
<dbReference type="Proteomes" id="UP000639772">
    <property type="component" value="Unassembled WGS sequence"/>
</dbReference>
<dbReference type="Proteomes" id="UP000636800">
    <property type="component" value="Unassembled WGS sequence"/>
</dbReference>
<reference evidence="4 5" key="1">
    <citation type="journal article" date="2020" name="Nat. Food">
        <title>A phased Vanilla planifolia genome enables genetic improvement of flavour and production.</title>
        <authorList>
            <person name="Hasing T."/>
            <person name="Tang H."/>
            <person name="Brym M."/>
            <person name="Khazi F."/>
            <person name="Huang T."/>
            <person name="Chambers A.H."/>
        </authorList>
    </citation>
    <scope>NUCLEOTIDE SEQUENCE [LARGE SCALE GENOMIC DNA]</scope>
    <source>
        <tissue evidence="3">Leaf</tissue>
    </source>
</reference>
<dbReference type="EMBL" id="JADCNL010000578">
    <property type="protein sequence ID" value="KAG0446418.1"/>
    <property type="molecule type" value="Genomic_DNA"/>
</dbReference>
<dbReference type="EMBL" id="JADCNM010000579">
    <property type="protein sequence ID" value="KAG0446409.1"/>
    <property type="molecule type" value="Genomic_DNA"/>
</dbReference>
<feature type="region of interest" description="Disordered" evidence="1">
    <location>
        <begin position="1"/>
        <end position="27"/>
    </location>
</feature>
<dbReference type="AlphaFoldDB" id="A0A835P7N3"/>
<evidence type="ECO:0000313" key="5">
    <source>
        <dbReference type="Proteomes" id="UP000639772"/>
    </source>
</evidence>
<comment type="caution">
    <text evidence="3">The sequence shown here is derived from an EMBL/GenBank/DDBJ whole genome shotgun (WGS) entry which is preliminary data.</text>
</comment>
<sequence length="101" mass="11005">MGGVPRVRSLAASGRRSKTLGIAGNHSDEDIRNAQGVIVDPTRPADFSFQEVRTLEFENLQNLLEFVLSQAKSGDSRIICELKYYFELSLSLSSGGVGMAQ</sequence>
<accession>A0A835P7N3</accession>
<proteinExistence type="predicted"/>